<dbReference type="PANTHER" id="PTHR16166:SF93">
    <property type="entry name" value="INTERMEMBRANE LIPID TRANSFER PROTEIN VPS13"/>
    <property type="match status" value="1"/>
</dbReference>
<evidence type="ECO:0000259" key="2">
    <source>
        <dbReference type="Pfam" id="PF25036"/>
    </source>
</evidence>
<evidence type="ECO:0000313" key="4">
    <source>
        <dbReference type="Proteomes" id="UP001165082"/>
    </source>
</evidence>
<dbReference type="GO" id="GO:0006623">
    <property type="term" value="P:protein targeting to vacuole"/>
    <property type="evidence" value="ECO:0007669"/>
    <property type="project" value="TreeGrafter"/>
</dbReference>
<comment type="caution">
    <text evidence="3">The sequence shown here is derived from an EMBL/GenBank/DDBJ whole genome shotgun (WGS) entry which is preliminary data.</text>
</comment>
<dbReference type="OrthoDB" id="428159at2759"/>
<dbReference type="InterPro" id="IPR026847">
    <property type="entry name" value="VPS13"/>
</dbReference>
<dbReference type="PANTHER" id="PTHR16166">
    <property type="entry name" value="VACUOLAR PROTEIN SORTING-ASSOCIATED PROTEIN VPS13"/>
    <property type="match status" value="1"/>
</dbReference>
<feature type="non-terminal residue" evidence="3">
    <location>
        <position position="1"/>
    </location>
</feature>
<dbReference type="GO" id="GO:0045053">
    <property type="term" value="P:protein retention in Golgi apparatus"/>
    <property type="evidence" value="ECO:0007669"/>
    <property type="project" value="TreeGrafter"/>
</dbReference>
<protein>
    <recommendedName>
        <fullName evidence="2">Vacuolar protein sorting-associated protein 13 VPS13 adaptor binding domain-containing protein</fullName>
    </recommendedName>
</protein>
<reference evidence="3" key="1">
    <citation type="submission" date="2022-07" db="EMBL/GenBank/DDBJ databases">
        <title>Genome analysis of Parmales, a sister group of diatoms, reveals the evolutionary specialization of diatoms from phago-mixotrophs to photoautotrophs.</title>
        <authorList>
            <person name="Ban H."/>
            <person name="Sato S."/>
            <person name="Yoshikawa S."/>
            <person name="Kazumasa Y."/>
            <person name="Nakamura Y."/>
            <person name="Ichinomiya M."/>
            <person name="Saitoh K."/>
            <person name="Sato N."/>
            <person name="Blanc-Mathieu R."/>
            <person name="Endo H."/>
            <person name="Kuwata A."/>
            <person name="Ogata H."/>
        </authorList>
    </citation>
    <scope>NUCLEOTIDE SEQUENCE</scope>
</reference>
<proteinExistence type="inferred from homology"/>
<keyword evidence="4" id="KW-1185">Reference proteome</keyword>
<evidence type="ECO:0000313" key="3">
    <source>
        <dbReference type="EMBL" id="GMH70662.1"/>
    </source>
</evidence>
<comment type="similarity">
    <text evidence="1">Belongs to the VPS13 family.</text>
</comment>
<name>A0A9W7AE73_9STRA</name>
<evidence type="ECO:0000256" key="1">
    <source>
        <dbReference type="ARBA" id="ARBA00006545"/>
    </source>
</evidence>
<organism evidence="3 4">
    <name type="scientific">Triparma retinervis</name>
    <dbReference type="NCBI Taxonomy" id="2557542"/>
    <lineage>
        <taxon>Eukaryota</taxon>
        <taxon>Sar</taxon>
        <taxon>Stramenopiles</taxon>
        <taxon>Ochrophyta</taxon>
        <taxon>Bolidophyceae</taxon>
        <taxon>Parmales</taxon>
        <taxon>Triparmaceae</taxon>
        <taxon>Triparma</taxon>
    </lineage>
</organism>
<dbReference type="InterPro" id="IPR009543">
    <property type="entry name" value="VPS13_VAB"/>
</dbReference>
<feature type="domain" description="Vacuolar protein sorting-associated protein 13 VPS13 adaptor binding" evidence="2">
    <location>
        <begin position="129"/>
        <end position="497"/>
    </location>
</feature>
<sequence>TRPIPYEFLKDTLRLKDGKLIYGKLDTVPPLSSSYCILPPTPPLQLTNLTLNSVTFTLKHVMSAPTHHAVASNSTVLVASLIASTVTSVSLRDRSSETYPLRNKTPEIYSLSLPGRRFFTLELTPTKAVLHDALTIENLLPLPIDVEITTASSKTRITALAPGTCQPIPETDPERRFEIAARFMGALKWTDPVVADLEENAKFTLTNAKSTILSVLVTSTPTFKLTMFSEYIVLDKTCCNLSLSSATDTIPIVDGRTSHKQAKFPTFSEGENGLALYHPSSKLLRIRVDSYQGKPIECSWSHPLDISSTIQSKNPITISSLTYSFDLTVTVSSLPESTKLNKLTRLITIAPAFILTNLTNSNLILTQKKATRDSHCIRSIEGTSTPLYFCAGQQKMLYASYSSQAIFSEAFIRPDHLGVDAFRMPPGEDVMQSEVNTGKPTDDFSIQVVLWSTEKMPGRSLFEIKNTSSLTIQIKQRRPGAHTWTVEPSSSRPFGFETMNAETAILWRIKQGQGAATLGFHWYEIDTSKRNSYSSSTPSSHPITTSVDIDGATIVVAFMDRKSRVLGEERKRGGENHTSLSISFPLISISLIDNVNEGRELLLTSVTETQFEVGIEPEGEIGCSLRIQDCQIDNFVRKASHPILLFPSDPTSTDVPFMQVKISFNEQNSIQSLIAEAKPTVLAIDSTTVLRLYRFRALVLLTSSLTSSNSAQTPSFERYIGDLVKCARRNDFEHRKIDPEEFSDLSKTSLSQHIFFEELIIYPQDFTFTFTADDSALSTLVDNTHSVESAAIHVRGFKSSNLFLPTSELRQMLLHHYKTEMRENIVFLIGSLAAIGAPTELIERVGDGMNKFFVSPFVGLKHGGGGFVSGVRESVKGLKNGVGGVAKSLGMVGEGILGKFAGLSGDIDYMYEREVQRRLSKGRATIDKIGASLSLGFGSGVKGITSVLGGEVAPEASEIGLALAGLVVKPIVGVGDGVAEALIDLGEDKGRRQIPQRRSRKVVMRAKDGKANFIILSHDRQTSMAEDVVQTVSTTGGTTQDRYCDRYVHHILCVNDLMIFSEQYLWLLNREDPENCIWCSSYRDISHYRGMRRKRLGIGEIHEEVHEVHVFAYSLQGLLPAIIEVEGASKRDEIFAQLINFADLMGNAGKFGYGERCQITGGNVFGSTNFCGYAHDSSQKSDYDDEGISLFQCAVPQMMGCEVTVDSAAVVVEDTRKILSVGEASEVRIDRQLWTLVEKFRGQDSYCFGLGIINVSDLQSIVLNSVTLCVGKRLIVIDGGKREERSEEDSWVIKPGGSILLVATGEDETGGGDRVVLDIVSSTFQVHFSDAKDGSFSKEGDCAVLEKAMGDRWWSKAWLAVGLAE</sequence>
<dbReference type="Pfam" id="PF25036">
    <property type="entry name" value="VPS13_VAB"/>
    <property type="match status" value="1"/>
</dbReference>
<dbReference type="EMBL" id="BRXZ01001416">
    <property type="protein sequence ID" value="GMH70662.1"/>
    <property type="molecule type" value="Genomic_DNA"/>
</dbReference>
<accession>A0A9W7AE73</accession>
<gene>
    <name evidence="3" type="ORF">TrRE_jg11249</name>
</gene>
<dbReference type="Proteomes" id="UP001165082">
    <property type="component" value="Unassembled WGS sequence"/>
</dbReference>